<keyword evidence="3" id="KW-1185">Reference proteome</keyword>
<evidence type="ECO:0000313" key="3">
    <source>
        <dbReference type="Proteomes" id="UP000186817"/>
    </source>
</evidence>
<dbReference type="EMBL" id="LSRX01000024">
    <property type="protein sequence ID" value="OLQ13723.1"/>
    <property type="molecule type" value="Genomic_DNA"/>
</dbReference>
<organism evidence="2 3">
    <name type="scientific">Symbiodinium microadriaticum</name>
    <name type="common">Dinoflagellate</name>
    <name type="synonym">Zooxanthella microadriatica</name>
    <dbReference type="NCBI Taxonomy" id="2951"/>
    <lineage>
        <taxon>Eukaryota</taxon>
        <taxon>Sar</taxon>
        <taxon>Alveolata</taxon>
        <taxon>Dinophyceae</taxon>
        <taxon>Suessiales</taxon>
        <taxon>Symbiodiniaceae</taxon>
        <taxon>Symbiodinium</taxon>
    </lineage>
</organism>
<dbReference type="OrthoDB" id="448421at2759"/>
<dbReference type="Proteomes" id="UP000186817">
    <property type="component" value="Unassembled WGS sequence"/>
</dbReference>
<protein>
    <submittedName>
        <fullName evidence="2">Uncharacterized protein</fullName>
    </submittedName>
</protein>
<sequence>MAYPVKQTPTSLPRFLSPGPEDTICIEKQNRLVVLLHTPLSLQLFAELQIVPPVNTCDVPPTVDEVMTKVEERLATRREEMAKWEEKRKELLRQRLALELEKERLIRLDAALRLLSFSKAFGKALILLFPVAEEYIQVHDGYAKFRWPILAIVGATRWGKTMFAGHVFGRIGEQLSLLARLLGDHGGGL</sequence>
<reference evidence="2 3" key="1">
    <citation type="submission" date="2016-02" db="EMBL/GenBank/DDBJ databases">
        <title>Genome analysis of coral dinoflagellate symbionts highlights evolutionary adaptations to a symbiotic lifestyle.</title>
        <authorList>
            <person name="Aranda M."/>
            <person name="Li Y."/>
            <person name="Liew Y.J."/>
            <person name="Baumgarten S."/>
            <person name="Simakov O."/>
            <person name="Wilson M."/>
            <person name="Piel J."/>
            <person name="Ashoor H."/>
            <person name="Bougouffa S."/>
            <person name="Bajic V.B."/>
            <person name="Ryu T."/>
            <person name="Ravasi T."/>
            <person name="Bayer T."/>
            <person name="Micklem G."/>
            <person name="Kim H."/>
            <person name="Bhak J."/>
            <person name="Lajeunesse T.C."/>
            <person name="Voolstra C.R."/>
        </authorList>
    </citation>
    <scope>NUCLEOTIDE SEQUENCE [LARGE SCALE GENOMIC DNA]</scope>
    <source>
        <strain evidence="2 3">CCMP2467</strain>
    </source>
</reference>
<dbReference type="AlphaFoldDB" id="A0A1Q9F242"/>
<feature type="coiled-coil region" evidence="1">
    <location>
        <begin position="67"/>
        <end position="108"/>
    </location>
</feature>
<gene>
    <name evidence="2" type="ORF">AK812_SmicGene2224</name>
</gene>
<evidence type="ECO:0000256" key="1">
    <source>
        <dbReference type="SAM" id="Coils"/>
    </source>
</evidence>
<comment type="caution">
    <text evidence="2">The sequence shown here is derived from an EMBL/GenBank/DDBJ whole genome shotgun (WGS) entry which is preliminary data.</text>
</comment>
<name>A0A1Q9F242_SYMMI</name>
<proteinExistence type="predicted"/>
<keyword evidence="1" id="KW-0175">Coiled coil</keyword>
<accession>A0A1Q9F242</accession>
<evidence type="ECO:0000313" key="2">
    <source>
        <dbReference type="EMBL" id="OLQ13723.1"/>
    </source>
</evidence>